<name>A0ABY5M7W3_9ACTN</name>
<dbReference type="PANTHER" id="PTHR42659">
    <property type="entry name" value="XANTHINE DEHYDROGENASE SUBUNIT C-RELATED"/>
    <property type="match status" value="1"/>
</dbReference>
<evidence type="ECO:0000313" key="4">
    <source>
        <dbReference type="Proteomes" id="UP001316184"/>
    </source>
</evidence>
<dbReference type="SMART" id="SM01092">
    <property type="entry name" value="CO_deh_flav_C"/>
    <property type="match status" value="1"/>
</dbReference>
<feature type="domain" description="FAD-binding PCMH-type" evidence="2">
    <location>
        <begin position="1"/>
        <end position="223"/>
    </location>
</feature>
<gene>
    <name evidence="3" type="ORF">NQV15_15380</name>
</gene>
<dbReference type="RefSeq" id="WP_232400594.1">
    <property type="nucleotide sequence ID" value="NZ_CP102173.1"/>
</dbReference>
<dbReference type="Proteomes" id="UP001316184">
    <property type="component" value="Chromosome"/>
</dbReference>
<dbReference type="Gene3D" id="3.30.43.10">
    <property type="entry name" value="Uridine Diphospho-n-acetylenolpyruvylglucosamine Reductase, domain 2"/>
    <property type="match status" value="1"/>
</dbReference>
<dbReference type="EMBL" id="CP102173">
    <property type="protein sequence ID" value="UUP13216.1"/>
    <property type="molecule type" value="Genomic_DNA"/>
</dbReference>
<evidence type="ECO:0000313" key="3">
    <source>
        <dbReference type="EMBL" id="UUP13216.1"/>
    </source>
</evidence>
<proteinExistence type="predicted"/>
<organism evidence="3 4">
    <name type="scientific">Aeromicrobium wangtongii</name>
    <dbReference type="NCBI Taxonomy" id="2969247"/>
    <lineage>
        <taxon>Bacteria</taxon>
        <taxon>Bacillati</taxon>
        <taxon>Actinomycetota</taxon>
        <taxon>Actinomycetes</taxon>
        <taxon>Propionibacteriales</taxon>
        <taxon>Nocardioidaceae</taxon>
        <taxon>Aeromicrobium</taxon>
    </lineage>
</organism>
<evidence type="ECO:0000259" key="2">
    <source>
        <dbReference type="PROSITE" id="PS51387"/>
    </source>
</evidence>
<evidence type="ECO:0000256" key="1">
    <source>
        <dbReference type="ARBA" id="ARBA00023002"/>
    </source>
</evidence>
<dbReference type="SUPFAM" id="SSF56176">
    <property type="entry name" value="FAD-binding/transporter-associated domain-like"/>
    <property type="match status" value="1"/>
</dbReference>
<dbReference type="Gene3D" id="3.30.390.50">
    <property type="entry name" value="CO dehydrogenase flavoprotein, C-terminal domain"/>
    <property type="match status" value="1"/>
</dbReference>
<dbReference type="SUPFAM" id="SSF55447">
    <property type="entry name" value="CO dehydrogenase flavoprotein C-terminal domain-like"/>
    <property type="match status" value="1"/>
</dbReference>
<sequence length="330" mass="34627">MKPLAYERASSLDQAVGLLAASDVPARLLAGGTNLVDLMKLEVETPGLLVDVNHLGLDRVEDTDSGGLLIGAMVRNADLAADPRVRERYPVLARALLSAASGQIRNLATTGGNLLQRTRCVYFMDATKPCNKRLPGSGCPAIEGASRELGVLGTSRSCIATHPGDMAVALAALDAVVHYVTADGPATLAMTEFHRLPGDDPSVDTNLPPGAVITAVEVPPLPFAASSTYRKARDRRSYAFALASVAAAVDVADGRVRDVRLALGGVSHRPWRAYAAEELLRGAPATADSFRAAVEAELAAATPTDENRFKIDLVTRLVTGTLLELTGGAR</sequence>
<dbReference type="PANTHER" id="PTHR42659:SF1">
    <property type="entry name" value="OXIDOREDUCTASE"/>
    <property type="match status" value="1"/>
</dbReference>
<accession>A0ABY5M7W3</accession>
<dbReference type="Gene3D" id="3.30.465.10">
    <property type="match status" value="2"/>
</dbReference>
<protein>
    <submittedName>
        <fullName evidence="3">Xanthine dehydrogenase family protein subunit M</fullName>
    </submittedName>
</protein>
<dbReference type="InterPro" id="IPR002346">
    <property type="entry name" value="Mopterin_DH_FAD-bd"/>
</dbReference>
<dbReference type="InterPro" id="IPR016166">
    <property type="entry name" value="FAD-bd_PCMH"/>
</dbReference>
<dbReference type="PROSITE" id="PS51387">
    <property type="entry name" value="FAD_PCMH"/>
    <property type="match status" value="1"/>
</dbReference>
<dbReference type="InterPro" id="IPR051312">
    <property type="entry name" value="Diverse_Substr_Oxidored"/>
</dbReference>
<reference evidence="3 4" key="1">
    <citation type="submission" date="2022-08" db="EMBL/GenBank/DDBJ databases">
        <title>novel species in genus Aeromicrobium.</title>
        <authorList>
            <person name="Ye L."/>
        </authorList>
    </citation>
    <scope>NUCLEOTIDE SEQUENCE [LARGE SCALE GENOMIC DNA]</scope>
    <source>
        <strain evidence="4">zg-Y1379</strain>
    </source>
</reference>
<dbReference type="InterPro" id="IPR036683">
    <property type="entry name" value="CO_DH_flav_C_dom_sf"/>
</dbReference>
<keyword evidence="1" id="KW-0560">Oxidoreductase</keyword>
<keyword evidence="4" id="KW-1185">Reference proteome</keyword>
<dbReference type="InterPro" id="IPR016167">
    <property type="entry name" value="FAD-bd_PCMH_sub1"/>
</dbReference>
<dbReference type="InterPro" id="IPR036318">
    <property type="entry name" value="FAD-bd_PCMH-like_sf"/>
</dbReference>
<dbReference type="Pfam" id="PF03450">
    <property type="entry name" value="CO_deh_flav_C"/>
    <property type="match status" value="1"/>
</dbReference>
<dbReference type="InterPro" id="IPR016169">
    <property type="entry name" value="FAD-bd_PCMH_sub2"/>
</dbReference>
<dbReference type="Pfam" id="PF00941">
    <property type="entry name" value="FAD_binding_5"/>
    <property type="match status" value="1"/>
</dbReference>
<dbReference type="InterPro" id="IPR005107">
    <property type="entry name" value="CO_DH_flav_C"/>
</dbReference>